<evidence type="ECO:0000313" key="1">
    <source>
        <dbReference type="EMBL" id="KAL2487333.1"/>
    </source>
</evidence>
<dbReference type="PANTHER" id="PTHR24559:SF444">
    <property type="entry name" value="REVERSE TRANSCRIPTASE DOMAIN-CONTAINING PROTEIN"/>
    <property type="match status" value="1"/>
</dbReference>
<reference evidence="2" key="1">
    <citation type="submission" date="2024-07" db="EMBL/GenBank/DDBJ databases">
        <title>Two chromosome-level genome assemblies of Korean endemic species Abeliophyllum distichum and Forsythia ovata (Oleaceae).</title>
        <authorList>
            <person name="Jang H."/>
        </authorList>
    </citation>
    <scope>NUCLEOTIDE SEQUENCE [LARGE SCALE GENOMIC DNA]</scope>
</reference>
<organism evidence="1 2">
    <name type="scientific">Abeliophyllum distichum</name>
    <dbReference type="NCBI Taxonomy" id="126358"/>
    <lineage>
        <taxon>Eukaryota</taxon>
        <taxon>Viridiplantae</taxon>
        <taxon>Streptophyta</taxon>
        <taxon>Embryophyta</taxon>
        <taxon>Tracheophyta</taxon>
        <taxon>Spermatophyta</taxon>
        <taxon>Magnoliopsida</taxon>
        <taxon>eudicotyledons</taxon>
        <taxon>Gunneridae</taxon>
        <taxon>Pentapetalae</taxon>
        <taxon>asterids</taxon>
        <taxon>lamiids</taxon>
        <taxon>Lamiales</taxon>
        <taxon>Oleaceae</taxon>
        <taxon>Forsythieae</taxon>
        <taxon>Abeliophyllum</taxon>
    </lineage>
</organism>
<name>A0ABD1RG58_9LAMI</name>
<comment type="caution">
    <text evidence="1">The sequence shown here is derived from an EMBL/GenBank/DDBJ whole genome shotgun (WGS) entry which is preliminary data.</text>
</comment>
<dbReference type="AlphaFoldDB" id="A0ABD1RG58"/>
<dbReference type="InterPro" id="IPR053134">
    <property type="entry name" value="RNA-dir_DNA_polymerase"/>
</dbReference>
<dbReference type="PANTHER" id="PTHR24559">
    <property type="entry name" value="TRANSPOSON TY3-I GAG-POL POLYPROTEIN"/>
    <property type="match status" value="1"/>
</dbReference>
<dbReference type="Gene3D" id="3.10.10.10">
    <property type="entry name" value="HIV Type 1 Reverse Transcriptase, subunit A, domain 1"/>
    <property type="match status" value="1"/>
</dbReference>
<accession>A0ABD1RG58</accession>
<gene>
    <name evidence="1" type="ORF">Adt_32089</name>
</gene>
<dbReference type="Gene3D" id="3.30.70.270">
    <property type="match status" value="1"/>
</dbReference>
<dbReference type="InterPro" id="IPR043128">
    <property type="entry name" value="Rev_trsase/Diguanyl_cyclase"/>
</dbReference>
<dbReference type="SUPFAM" id="SSF56672">
    <property type="entry name" value="DNA/RNA polymerases"/>
    <property type="match status" value="1"/>
</dbReference>
<sequence length="163" mass="18607">MMLCDIEMAEASEATPDDITMEELENFPVDPNDPTRKLQVGKDLLEEPKEALKRFIWENLDVFTWKHEDMIGIDPKACPKDSFPLPQNDQLVDATSRHELLSFINTYSGYNQISMYLSDEEHTLFVTYKGLYCYKVMSFGLKTPGLNTRGSSTRSLPTSLARS</sequence>
<protein>
    <submittedName>
        <fullName evidence="1">Ribonuclease H</fullName>
    </submittedName>
</protein>
<dbReference type="InterPro" id="IPR043502">
    <property type="entry name" value="DNA/RNA_pol_sf"/>
</dbReference>
<dbReference type="Proteomes" id="UP001604336">
    <property type="component" value="Unassembled WGS sequence"/>
</dbReference>
<proteinExistence type="predicted"/>
<dbReference type="EMBL" id="JBFOLK010000009">
    <property type="protein sequence ID" value="KAL2487333.1"/>
    <property type="molecule type" value="Genomic_DNA"/>
</dbReference>
<evidence type="ECO:0000313" key="2">
    <source>
        <dbReference type="Proteomes" id="UP001604336"/>
    </source>
</evidence>
<keyword evidence="2" id="KW-1185">Reference proteome</keyword>